<evidence type="ECO:0000313" key="2">
    <source>
        <dbReference type="Proteomes" id="UP001187734"/>
    </source>
</evidence>
<organism evidence="1 2">
    <name type="scientific">Fusarium torulosum</name>
    <dbReference type="NCBI Taxonomy" id="33205"/>
    <lineage>
        <taxon>Eukaryota</taxon>
        <taxon>Fungi</taxon>
        <taxon>Dikarya</taxon>
        <taxon>Ascomycota</taxon>
        <taxon>Pezizomycotina</taxon>
        <taxon>Sordariomycetes</taxon>
        <taxon>Hypocreomycetidae</taxon>
        <taxon>Hypocreales</taxon>
        <taxon>Nectriaceae</taxon>
        <taxon>Fusarium</taxon>
    </lineage>
</organism>
<evidence type="ECO:0000313" key="1">
    <source>
        <dbReference type="EMBL" id="SPJ93346.1"/>
    </source>
</evidence>
<accession>A0AAE8SQB8</accession>
<keyword evidence="2" id="KW-1185">Reference proteome</keyword>
<comment type="caution">
    <text evidence="1">The sequence shown here is derived from an EMBL/GenBank/DDBJ whole genome shotgun (WGS) entry which is preliminary data.</text>
</comment>
<dbReference type="EMBL" id="ONZP01001243">
    <property type="protein sequence ID" value="SPJ93346.1"/>
    <property type="molecule type" value="Genomic_DNA"/>
</dbReference>
<protein>
    <submittedName>
        <fullName evidence="1">Uncharacterized protein</fullName>
    </submittedName>
</protein>
<reference evidence="1" key="1">
    <citation type="submission" date="2018-03" db="EMBL/GenBank/DDBJ databases">
        <authorList>
            <person name="Guldener U."/>
        </authorList>
    </citation>
    <scope>NUCLEOTIDE SEQUENCE</scope>
</reference>
<name>A0AAE8SQB8_9HYPO</name>
<proteinExistence type="predicted"/>
<sequence>MAASLAKGLFNLRFLTDP</sequence>
<gene>
    <name evidence="1" type="ORF">FTOL_13952</name>
</gene>
<dbReference type="Proteomes" id="UP001187734">
    <property type="component" value="Unassembled WGS sequence"/>
</dbReference>
<dbReference type="AlphaFoldDB" id="A0AAE8SQB8"/>